<proteinExistence type="predicted"/>
<accession>A0A447U0W1</accession>
<evidence type="ECO:0000313" key="2">
    <source>
        <dbReference type="Proteomes" id="UP000269208"/>
    </source>
</evidence>
<organism evidence="1 2">
    <name type="scientific">Salmonella enterica I</name>
    <dbReference type="NCBI Taxonomy" id="59201"/>
    <lineage>
        <taxon>Bacteria</taxon>
        <taxon>Pseudomonadati</taxon>
        <taxon>Pseudomonadota</taxon>
        <taxon>Gammaproteobacteria</taxon>
        <taxon>Enterobacterales</taxon>
        <taxon>Enterobacteriaceae</taxon>
        <taxon>Salmonella</taxon>
    </lineage>
</organism>
<sequence>MRGLFQNICKLVFVLLIYYAQKVIVCTHVNYARLMSHRFANEMSCRLLLGQEWKRRIYVIWKAAE</sequence>
<gene>
    <name evidence="1" type="ORF">NCTC6754_05112</name>
</gene>
<dbReference type="AlphaFoldDB" id="A0A447U0W1"/>
<dbReference type="Proteomes" id="UP000269208">
    <property type="component" value="Chromosome"/>
</dbReference>
<name>A0A447U0W1_SALET</name>
<reference evidence="1 2" key="1">
    <citation type="submission" date="2018-12" db="EMBL/GenBank/DDBJ databases">
        <authorList>
            <consortium name="Pathogen Informatics"/>
        </authorList>
    </citation>
    <scope>NUCLEOTIDE SEQUENCE [LARGE SCALE GENOMIC DNA]</scope>
    <source>
        <strain evidence="1 2">NCTC6754</strain>
    </source>
</reference>
<evidence type="ECO:0000313" key="1">
    <source>
        <dbReference type="EMBL" id="VEB57867.1"/>
    </source>
</evidence>
<protein>
    <submittedName>
        <fullName evidence="1">Uncharacterized protein</fullName>
    </submittedName>
</protein>
<dbReference type="EMBL" id="LR134190">
    <property type="protein sequence ID" value="VEB57867.1"/>
    <property type="molecule type" value="Genomic_DNA"/>
</dbReference>